<evidence type="ECO:0000313" key="2">
    <source>
        <dbReference type="Proteomes" id="UP000017559"/>
    </source>
</evidence>
<organism evidence="1 2">
    <name type="scientific">Moniliophthora roreri (strain MCA 2997)</name>
    <name type="common">Cocoa frosty pod rot fungus</name>
    <name type="synonym">Crinipellis roreri</name>
    <dbReference type="NCBI Taxonomy" id="1381753"/>
    <lineage>
        <taxon>Eukaryota</taxon>
        <taxon>Fungi</taxon>
        <taxon>Dikarya</taxon>
        <taxon>Basidiomycota</taxon>
        <taxon>Agaricomycotina</taxon>
        <taxon>Agaricomycetes</taxon>
        <taxon>Agaricomycetidae</taxon>
        <taxon>Agaricales</taxon>
        <taxon>Marasmiineae</taxon>
        <taxon>Marasmiaceae</taxon>
        <taxon>Moniliophthora</taxon>
    </lineage>
</organism>
<dbReference type="AlphaFoldDB" id="V2WYX8"/>
<accession>V2WYX8</accession>
<dbReference type="EMBL" id="AWSO01001031">
    <property type="protein sequence ID" value="ESK85716.1"/>
    <property type="molecule type" value="Genomic_DNA"/>
</dbReference>
<gene>
    <name evidence="1" type="ORF">Moror_2490</name>
</gene>
<sequence>MQHCMHHQISSTTALSYAPFSGSAERSSLSFSLLVGLLFSAQPTVRVQYPLSFFRVFIIRPQSPPAQIIASQKPTTLLRD</sequence>
<dbReference type="HOGENOM" id="CLU_2590312_0_0_1"/>
<reference evidence="1 2" key="1">
    <citation type="journal article" date="2014" name="BMC Genomics">
        <title>Genome and secretome analysis of the hemibiotrophic fungal pathogen, Moniliophthora roreri, which causes frosty pod rot disease of cacao: mechanisms of the biotrophic and necrotrophic phases.</title>
        <authorList>
            <person name="Meinhardt L.W."/>
            <person name="Costa G.G.L."/>
            <person name="Thomazella D.P.T."/>
            <person name="Teixeira P.J.P.L."/>
            <person name="Carazzolle M.F."/>
            <person name="Schuster S.C."/>
            <person name="Carlson J.E."/>
            <person name="Guiltinan M.J."/>
            <person name="Mieczkowski P."/>
            <person name="Farmer A."/>
            <person name="Ramaraj T."/>
            <person name="Crozier J."/>
            <person name="Davis R.E."/>
            <person name="Shao J."/>
            <person name="Melnick R.L."/>
            <person name="Pereira G.A.G."/>
            <person name="Bailey B.A."/>
        </authorList>
    </citation>
    <scope>NUCLEOTIDE SEQUENCE [LARGE SCALE GENOMIC DNA]</scope>
    <source>
        <strain evidence="1 2">MCA 2997</strain>
    </source>
</reference>
<dbReference type="Proteomes" id="UP000017559">
    <property type="component" value="Unassembled WGS sequence"/>
</dbReference>
<name>V2WYX8_MONRO</name>
<evidence type="ECO:0000313" key="1">
    <source>
        <dbReference type="EMBL" id="ESK85716.1"/>
    </source>
</evidence>
<dbReference type="KEGG" id="mrr:Moror_2490"/>
<comment type="caution">
    <text evidence="1">The sequence shown here is derived from an EMBL/GenBank/DDBJ whole genome shotgun (WGS) entry which is preliminary data.</text>
</comment>
<proteinExistence type="predicted"/>
<protein>
    <submittedName>
        <fullName evidence="1">Uncharacterized protein</fullName>
    </submittedName>
</protein>
<keyword evidence="2" id="KW-1185">Reference proteome</keyword>